<dbReference type="RefSeq" id="WP_067594847.1">
    <property type="nucleotide sequence ID" value="NZ_JABMCZ010000003.1"/>
</dbReference>
<reference evidence="2 3" key="1">
    <citation type="submission" date="2016-04" db="EMBL/GenBank/DDBJ databases">
        <authorList>
            <person name="Evans L.H."/>
            <person name="Alamgir A."/>
            <person name="Owens N."/>
            <person name="Weber N.D."/>
            <person name="Virtaneva K."/>
            <person name="Barbian K."/>
            <person name="Babar A."/>
            <person name="Rosenke K."/>
        </authorList>
    </citation>
    <scope>NUCLEOTIDE SEQUENCE [LARGE SCALE GENOMIC DNA]</scope>
    <source>
        <strain evidence="2 3">IFM 0406</strain>
    </source>
</reference>
<evidence type="ECO:0000256" key="1">
    <source>
        <dbReference type="SAM" id="MobiDB-lite"/>
    </source>
</evidence>
<gene>
    <name evidence="2" type="ORF">AWN90_41230</name>
</gene>
<organism evidence="2 3">
    <name type="scientific">Nocardia terpenica</name>
    <dbReference type="NCBI Taxonomy" id="455432"/>
    <lineage>
        <taxon>Bacteria</taxon>
        <taxon>Bacillati</taxon>
        <taxon>Actinomycetota</taxon>
        <taxon>Actinomycetes</taxon>
        <taxon>Mycobacteriales</taxon>
        <taxon>Nocardiaceae</taxon>
        <taxon>Nocardia</taxon>
    </lineage>
</organism>
<dbReference type="Proteomes" id="UP000076512">
    <property type="component" value="Unassembled WGS sequence"/>
</dbReference>
<evidence type="ECO:0000313" key="3">
    <source>
        <dbReference type="Proteomes" id="UP000076512"/>
    </source>
</evidence>
<keyword evidence="3" id="KW-1185">Reference proteome</keyword>
<dbReference type="EMBL" id="LWGR01000013">
    <property type="protein sequence ID" value="KZM70950.1"/>
    <property type="molecule type" value="Genomic_DNA"/>
</dbReference>
<dbReference type="STRING" id="455432.AWN90_41230"/>
<proteinExistence type="predicted"/>
<comment type="caution">
    <text evidence="2">The sequence shown here is derived from an EMBL/GenBank/DDBJ whole genome shotgun (WGS) entry which is preliminary data.</text>
</comment>
<feature type="region of interest" description="Disordered" evidence="1">
    <location>
        <begin position="1"/>
        <end position="31"/>
    </location>
</feature>
<protein>
    <submittedName>
        <fullName evidence="2">Uncharacterized protein</fullName>
    </submittedName>
</protein>
<name>A0A164K235_9NOCA</name>
<evidence type="ECO:0000313" key="2">
    <source>
        <dbReference type="EMBL" id="KZM70950.1"/>
    </source>
</evidence>
<accession>A0A164K235</accession>
<dbReference type="AlphaFoldDB" id="A0A164K235"/>
<sequence length="85" mass="9403">MNSVVIGPWPGSDRHGLTPGQPLRRPVPHRYKVGKHGPVVLMDCRDCRRPFRPDVEVPRDRLCADCRSDCAVAAPMLDLNGSEGD</sequence>